<dbReference type="Pfam" id="PF00104">
    <property type="entry name" value="Hormone_recep"/>
    <property type="match status" value="1"/>
</dbReference>
<feature type="domain" description="Nuclear receptor" evidence="13">
    <location>
        <begin position="241"/>
        <end position="317"/>
    </location>
</feature>
<evidence type="ECO:0000256" key="3">
    <source>
        <dbReference type="ARBA" id="ARBA00022723"/>
    </source>
</evidence>
<feature type="compositionally biased region" description="Basic and acidic residues" evidence="12">
    <location>
        <begin position="318"/>
        <end position="329"/>
    </location>
</feature>
<evidence type="ECO:0000256" key="10">
    <source>
        <dbReference type="ARBA" id="ARBA00023242"/>
    </source>
</evidence>
<keyword evidence="8 11" id="KW-0804">Transcription</keyword>
<evidence type="ECO:0000313" key="16">
    <source>
        <dbReference type="WBParaSite" id="L893_g13425.t3"/>
    </source>
</evidence>
<dbReference type="PROSITE" id="PS51030">
    <property type="entry name" value="NUCLEAR_REC_DBD_2"/>
    <property type="match status" value="1"/>
</dbReference>
<evidence type="ECO:0000313" key="15">
    <source>
        <dbReference type="Proteomes" id="UP000095287"/>
    </source>
</evidence>
<dbReference type="CDD" id="cd06960">
    <property type="entry name" value="NR_DBD_HNF4A"/>
    <property type="match status" value="1"/>
</dbReference>
<evidence type="ECO:0000259" key="13">
    <source>
        <dbReference type="PROSITE" id="PS51030"/>
    </source>
</evidence>
<dbReference type="Gene3D" id="3.30.50.10">
    <property type="entry name" value="Erythroid Transcription Factor GATA-1, subunit A"/>
    <property type="match status" value="1"/>
</dbReference>
<dbReference type="InterPro" id="IPR049636">
    <property type="entry name" value="HNF4-like_DBD"/>
</dbReference>
<comment type="similarity">
    <text evidence="2 11">Belongs to the nuclear hormone receptor family.</text>
</comment>
<dbReference type="Pfam" id="PF00105">
    <property type="entry name" value="zf-C4"/>
    <property type="match status" value="1"/>
</dbReference>
<evidence type="ECO:0000256" key="8">
    <source>
        <dbReference type="ARBA" id="ARBA00023163"/>
    </source>
</evidence>
<keyword evidence="5 11" id="KW-0862">Zinc</keyword>
<keyword evidence="15" id="KW-1185">Reference proteome</keyword>
<dbReference type="Gene3D" id="1.10.565.10">
    <property type="entry name" value="Retinoid X Receptor"/>
    <property type="match status" value="1"/>
</dbReference>
<dbReference type="PANTHER" id="PTHR47630:SF6">
    <property type="entry name" value="NUCLEAR HORMONE RECEPTOR FAMILY"/>
    <property type="match status" value="1"/>
</dbReference>
<comment type="subcellular location">
    <subcellularLocation>
        <location evidence="1 11">Nucleus</location>
    </subcellularLocation>
</comment>
<evidence type="ECO:0000256" key="4">
    <source>
        <dbReference type="ARBA" id="ARBA00022771"/>
    </source>
</evidence>
<dbReference type="InterPro" id="IPR001628">
    <property type="entry name" value="Znf_hrmn_rcpt"/>
</dbReference>
<dbReference type="PRINTS" id="PR00047">
    <property type="entry name" value="STROIDFINGER"/>
</dbReference>
<evidence type="ECO:0000256" key="11">
    <source>
        <dbReference type="RuleBase" id="RU004334"/>
    </source>
</evidence>
<keyword evidence="10 11" id="KW-0539">Nucleus</keyword>
<evidence type="ECO:0000256" key="7">
    <source>
        <dbReference type="ARBA" id="ARBA00023125"/>
    </source>
</evidence>
<keyword evidence="6 11" id="KW-0805">Transcription regulation</keyword>
<dbReference type="AlphaFoldDB" id="A0A1I7Y758"/>
<evidence type="ECO:0000256" key="1">
    <source>
        <dbReference type="ARBA" id="ARBA00004123"/>
    </source>
</evidence>
<feature type="compositionally biased region" description="Low complexity" evidence="12">
    <location>
        <begin position="201"/>
        <end position="230"/>
    </location>
</feature>
<feature type="region of interest" description="Disordered" evidence="12">
    <location>
        <begin position="201"/>
        <end position="240"/>
    </location>
</feature>
<dbReference type="SMART" id="SM00430">
    <property type="entry name" value="HOLI"/>
    <property type="match status" value="1"/>
</dbReference>
<evidence type="ECO:0000259" key="14">
    <source>
        <dbReference type="PROSITE" id="PS51843"/>
    </source>
</evidence>
<dbReference type="InterPro" id="IPR052499">
    <property type="entry name" value="C.elegans_NHRs"/>
</dbReference>
<keyword evidence="7 11" id="KW-0238">DNA-binding</keyword>
<keyword evidence="9 11" id="KW-0675">Receptor</keyword>
<dbReference type="InterPro" id="IPR013088">
    <property type="entry name" value="Znf_NHR/GATA"/>
</dbReference>
<protein>
    <submittedName>
        <fullName evidence="16">Nuclear receptor domain-containing protein</fullName>
    </submittedName>
</protein>
<dbReference type="SUPFAM" id="SSF57716">
    <property type="entry name" value="Glucocorticoid receptor-like (DNA-binding domain)"/>
    <property type="match status" value="1"/>
</dbReference>
<evidence type="ECO:0000256" key="12">
    <source>
        <dbReference type="SAM" id="MobiDB-lite"/>
    </source>
</evidence>
<reference evidence="16" key="1">
    <citation type="submission" date="2016-11" db="UniProtKB">
        <authorList>
            <consortium name="WormBaseParasite"/>
        </authorList>
    </citation>
    <scope>IDENTIFICATION</scope>
</reference>
<dbReference type="SUPFAM" id="SSF48508">
    <property type="entry name" value="Nuclear receptor ligand-binding domain"/>
    <property type="match status" value="1"/>
</dbReference>
<evidence type="ECO:0000256" key="2">
    <source>
        <dbReference type="ARBA" id="ARBA00005993"/>
    </source>
</evidence>
<dbReference type="InterPro" id="IPR035500">
    <property type="entry name" value="NHR-like_dom_sf"/>
</dbReference>
<dbReference type="SMART" id="SM00399">
    <property type="entry name" value="ZnF_C4"/>
    <property type="match status" value="1"/>
</dbReference>
<dbReference type="PROSITE" id="PS51843">
    <property type="entry name" value="NR_LBD"/>
    <property type="match status" value="1"/>
</dbReference>
<dbReference type="GO" id="GO:0003700">
    <property type="term" value="F:DNA-binding transcription factor activity"/>
    <property type="evidence" value="ECO:0007669"/>
    <property type="project" value="InterPro"/>
</dbReference>
<sequence>MISALSVVRPSVIIAFGQLQSRARVNHGASEIKEIESSKNERFVCVVCTSTGRNELYFYTRGTWKGRCPLCFVHRLETLLRLSQALIEQRGPCSLRVLFGRRLIPFSARDQGPFSLVPKSSVRAVRARPKQDLIQTERINPCFYGLDSASPFAHRRSALPETVDEKCRSGMSDAGSPSVDLLQAAGLLTVNYSVDRMLHGDSSVKSSSSSPSPQPAASPQAGSSSGSTPQKSPKASLANQNGRCVGCGSTTSIRVHYGAASCHGCKAFFRRSVFDARTYRCHAKGNCDINNESRNRCRACRFRKCTLGGMNPKHVREERNKDRPIKVEGPEAGPADATDVEQRSRSRWTWRPGHTLLVSDADLSFAAYILTVDRNCELITDLTVSSENTNIIEKWGRDVSLKCGLQNPQLITKRTPLNWSCERIMQDDDLYAAWYRNFVLLADWCMSIACFKMLSEEDQTVLFRKNFMMFGWLHFAFKIKNNGDWVGLPIGNGSYIPYSDEGLEQMEVKWARTYGVICKKLVDMVAKPLKELDVDETEYCLTKTLALFQHDSSLSDNGTAMAKTMRDKLIAVLARYMEARFPHMTAFDRSSRLANITLLFPSLMHIGQIETDVMSTMGVLDSLNLSGIPMELSSSMHRSNLATLFNAQSLSGQR</sequence>
<evidence type="ECO:0000256" key="9">
    <source>
        <dbReference type="ARBA" id="ARBA00023170"/>
    </source>
</evidence>
<name>A0A1I7Y758_9BILA</name>
<evidence type="ECO:0000256" key="6">
    <source>
        <dbReference type="ARBA" id="ARBA00023015"/>
    </source>
</evidence>
<dbReference type="CDD" id="cd06157">
    <property type="entry name" value="NR_LBD"/>
    <property type="match status" value="1"/>
</dbReference>
<dbReference type="GO" id="GO:0000978">
    <property type="term" value="F:RNA polymerase II cis-regulatory region sequence-specific DNA binding"/>
    <property type="evidence" value="ECO:0007669"/>
    <property type="project" value="InterPro"/>
</dbReference>
<organism evidence="15 16">
    <name type="scientific">Steinernema glaseri</name>
    <dbReference type="NCBI Taxonomy" id="37863"/>
    <lineage>
        <taxon>Eukaryota</taxon>
        <taxon>Metazoa</taxon>
        <taxon>Ecdysozoa</taxon>
        <taxon>Nematoda</taxon>
        <taxon>Chromadorea</taxon>
        <taxon>Rhabditida</taxon>
        <taxon>Tylenchina</taxon>
        <taxon>Panagrolaimomorpha</taxon>
        <taxon>Strongyloidoidea</taxon>
        <taxon>Steinernematidae</taxon>
        <taxon>Steinernema</taxon>
    </lineage>
</organism>
<dbReference type="InterPro" id="IPR000536">
    <property type="entry name" value="Nucl_hrmn_rcpt_lig-bd"/>
</dbReference>
<accession>A0A1I7Y758</accession>
<feature type="region of interest" description="Disordered" evidence="12">
    <location>
        <begin position="318"/>
        <end position="344"/>
    </location>
</feature>
<proteinExistence type="inferred from homology"/>
<feature type="domain" description="NR LBD" evidence="14">
    <location>
        <begin position="406"/>
        <end position="636"/>
    </location>
</feature>
<dbReference type="PROSITE" id="PS00031">
    <property type="entry name" value="NUCLEAR_REC_DBD_1"/>
    <property type="match status" value="1"/>
</dbReference>
<dbReference type="GO" id="GO:0005634">
    <property type="term" value="C:nucleus"/>
    <property type="evidence" value="ECO:0007669"/>
    <property type="project" value="UniProtKB-SubCell"/>
</dbReference>
<dbReference type="Proteomes" id="UP000095287">
    <property type="component" value="Unplaced"/>
</dbReference>
<keyword evidence="4 11" id="KW-0863">Zinc-finger</keyword>
<evidence type="ECO:0000256" key="5">
    <source>
        <dbReference type="ARBA" id="ARBA00022833"/>
    </source>
</evidence>
<dbReference type="WBParaSite" id="L893_g13425.t3">
    <property type="protein sequence ID" value="L893_g13425.t3"/>
    <property type="gene ID" value="L893_g13425"/>
</dbReference>
<feature type="compositionally biased region" description="Polar residues" evidence="12">
    <location>
        <begin position="231"/>
        <end position="240"/>
    </location>
</feature>
<dbReference type="GO" id="GO:0008270">
    <property type="term" value="F:zinc ion binding"/>
    <property type="evidence" value="ECO:0007669"/>
    <property type="project" value="UniProtKB-KW"/>
</dbReference>
<keyword evidence="3 11" id="KW-0479">Metal-binding</keyword>
<dbReference type="PANTHER" id="PTHR47630">
    <property type="entry name" value="NUCLEAR HORMONE RECEPTOR FAMILY-RELATED-RELATED"/>
    <property type="match status" value="1"/>
</dbReference>